<keyword evidence="1" id="KW-0326">Glycosidase</keyword>
<organism evidence="1 2">
    <name type="scientific">Palleniella muris</name>
    <dbReference type="NCBI Taxonomy" id="3038145"/>
    <lineage>
        <taxon>Bacteria</taxon>
        <taxon>Pseudomonadati</taxon>
        <taxon>Bacteroidota</taxon>
        <taxon>Bacteroidia</taxon>
        <taxon>Bacteroidales</taxon>
        <taxon>Prevotellaceae</taxon>
        <taxon>Palleniella</taxon>
    </lineage>
</organism>
<proteinExistence type="predicted"/>
<accession>A0AC61QSD6</accession>
<dbReference type="Proteomes" id="UP000308886">
    <property type="component" value="Unassembled WGS sequence"/>
</dbReference>
<comment type="caution">
    <text evidence="1">The sequence shown here is derived from an EMBL/GenBank/DDBJ whole genome shotgun (WGS) entry which is preliminary data.</text>
</comment>
<keyword evidence="1" id="KW-0119">Carbohydrate metabolism</keyword>
<reference evidence="1" key="1">
    <citation type="submission" date="2019-04" db="EMBL/GenBank/DDBJ databases">
        <title>Microbes associate with the intestines of laboratory mice.</title>
        <authorList>
            <person name="Navarre W."/>
            <person name="Wong E."/>
            <person name="Huang K."/>
            <person name="Tropini C."/>
            <person name="Ng K."/>
            <person name="Yu B."/>
        </authorList>
    </citation>
    <scope>NUCLEOTIDE SEQUENCE</scope>
    <source>
        <strain evidence="1">NM73_A23</strain>
    </source>
</reference>
<gene>
    <name evidence="1" type="ORF">E5358_04285</name>
</gene>
<name>A0AC61QSD6_9BACT</name>
<keyword evidence="1" id="KW-0624">Polysaccharide degradation</keyword>
<keyword evidence="1" id="KW-0378">Hydrolase</keyword>
<keyword evidence="1" id="KW-0858">Xylan degradation</keyword>
<keyword evidence="2" id="KW-1185">Reference proteome</keyword>
<sequence length="321" mass="34957">MKKTILLSATLAAALLFHAANAVAQHTEKMLHYGDMNQWVIRNIHESAVIGGKTKTLYEVGPNRTIDGNKAYSNAGGSPWGTSNVMAKVMGVVKTNCSVTRDKRDSGYCAKLTTHIESVKVLGMMNIKVLAAGSLFLGDVAEPITGTKDGPKSINWGIPFTQRPKALKYDYKVYVTGEKNRIRQTGFSSKSTVPGQDYCITVLFLQKRTEDANGNITAKRVGTMVVKYGKSTNGWVNGATYEILYGDIRNNPKYDAALMGLRSIDYARNSHGKSVLVKETGWAAANEKPTHLSLQFASSHGGAFIGTPGNTLWIDNVKLVY</sequence>
<protein>
    <submittedName>
        <fullName evidence="1">Glycoside hydrolase xylanase</fullName>
    </submittedName>
</protein>
<evidence type="ECO:0000313" key="2">
    <source>
        <dbReference type="Proteomes" id="UP000308886"/>
    </source>
</evidence>
<dbReference type="EMBL" id="SRZC01000005">
    <property type="protein sequence ID" value="TGX83169.1"/>
    <property type="molecule type" value="Genomic_DNA"/>
</dbReference>
<evidence type="ECO:0000313" key="1">
    <source>
        <dbReference type="EMBL" id="TGX83169.1"/>
    </source>
</evidence>